<name>A0A011P6P0_ACCRE</name>
<evidence type="ECO:0000259" key="2">
    <source>
        <dbReference type="Pfam" id="PF07995"/>
    </source>
</evidence>
<keyword evidence="4" id="KW-1185">Reference proteome</keyword>
<dbReference type="PANTHER" id="PTHR19328:SF75">
    <property type="entry name" value="ALDOSE SUGAR DEHYDROGENASE YLII"/>
    <property type="match status" value="1"/>
</dbReference>
<dbReference type="PATRIC" id="fig|1454004.3.peg.512"/>
<organism evidence="3 4">
    <name type="scientific">Accumulibacter regalis</name>
    <dbReference type="NCBI Taxonomy" id="522306"/>
    <lineage>
        <taxon>Bacteria</taxon>
        <taxon>Pseudomonadati</taxon>
        <taxon>Pseudomonadota</taxon>
        <taxon>Betaproteobacteria</taxon>
        <taxon>Candidatus Accumulibacter</taxon>
    </lineage>
</organism>
<gene>
    <name evidence="3" type="primary">yliI</name>
    <name evidence="3" type="ORF">AW11_00495</name>
</gene>
<reference evidence="3" key="1">
    <citation type="submission" date="2014-02" db="EMBL/GenBank/DDBJ databases">
        <title>Expanding our view of genomic diversity in Candidatus Accumulibacter clades.</title>
        <authorList>
            <person name="Skennerton C.T."/>
            <person name="Barr J.J."/>
            <person name="Slater F.R."/>
            <person name="Bond P.L."/>
            <person name="Tyson G.W."/>
        </authorList>
    </citation>
    <scope>NUCLEOTIDE SEQUENCE [LARGE SCALE GENOMIC DNA]</scope>
</reference>
<sequence>MLNSLFLRSHNPPALSSVLALCCALYSTSAVALLFASEQQRFRVTIVSEGLEHPWGLAFLPDGRMLVSERPGRLRLVGADGRVDPEPLHGLPPIAAVGQGGLLDVALHPDYRDNGWIYLSYVASGPGGYGTEVLRGRLKGRTLVDVQVLFRMLPKSTRGQHFGSRLVFDRQGYLYITLGDRGEQQRAQRLDDHAGSVIRLHDDGRVPADNPFRDHPGARPEKFTLGNRNLQGAALHPQSGELWTHEHGPQGGDEINIIRAGVNYGWPVITFGRNYGTGTAIGEGTAKPGMAQPLYQWTPSIAPSGMAFYTGERFPAWRGNLFVGALRDQMLVRLELDGARVVHEERLLQGAIGRIRDVRNGPDGFVYLLTDSPKGVIARLEPVP</sequence>
<accession>A0A011P6P0</accession>
<protein>
    <submittedName>
        <fullName evidence="3">Soluble aldose sugar dehydrogenase YliI</fullName>
        <ecNumber evidence="3">1.1.5.-</ecNumber>
    </submittedName>
</protein>
<dbReference type="PANTHER" id="PTHR19328">
    <property type="entry name" value="HEDGEHOG-INTERACTING PROTEIN"/>
    <property type="match status" value="1"/>
</dbReference>
<comment type="caution">
    <text evidence="3">The sequence shown here is derived from an EMBL/GenBank/DDBJ whole genome shotgun (WGS) entry which is preliminary data.</text>
</comment>
<dbReference type="EMBL" id="JEMY01000004">
    <property type="protein sequence ID" value="EXI90638.1"/>
    <property type="molecule type" value="Genomic_DNA"/>
</dbReference>
<dbReference type="InterPro" id="IPR011041">
    <property type="entry name" value="Quinoprot_gluc/sorb_DH_b-prop"/>
</dbReference>
<dbReference type="EC" id="1.1.5.-" evidence="3"/>
<feature type="region of interest" description="Disordered" evidence="1">
    <location>
        <begin position="201"/>
        <end position="220"/>
    </location>
</feature>
<keyword evidence="3" id="KW-0560">Oxidoreductase</keyword>
<dbReference type="Proteomes" id="UP000022141">
    <property type="component" value="Unassembled WGS sequence"/>
</dbReference>
<dbReference type="AlphaFoldDB" id="A0A011P6P0"/>
<evidence type="ECO:0000313" key="4">
    <source>
        <dbReference type="Proteomes" id="UP000022141"/>
    </source>
</evidence>
<dbReference type="SUPFAM" id="SSF50952">
    <property type="entry name" value="Soluble quinoprotein glucose dehydrogenase"/>
    <property type="match status" value="1"/>
</dbReference>
<evidence type="ECO:0000313" key="3">
    <source>
        <dbReference type="EMBL" id="EXI90638.1"/>
    </source>
</evidence>
<dbReference type="Gene3D" id="2.120.10.30">
    <property type="entry name" value="TolB, C-terminal domain"/>
    <property type="match status" value="1"/>
</dbReference>
<dbReference type="Pfam" id="PF07995">
    <property type="entry name" value="GSDH"/>
    <property type="match status" value="1"/>
</dbReference>
<evidence type="ECO:0000256" key="1">
    <source>
        <dbReference type="SAM" id="MobiDB-lite"/>
    </source>
</evidence>
<dbReference type="eggNOG" id="COG2133">
    <property type="taxonomic scope" value="Bacteria"/>
</dbReference>
<dbReference type="InterPro" id="IPR011042">
    <property type="entry name" value="6-blade_b-propeller_TolB-like"/>
</dbReference>
<proteinExistence type="predicted"/>
<feature type="domain" description="Glucose/Sorbosone dehydrogenase" evidence="2">
    <location>
        <begin position="51"/>
        <end position="378"/>
    </location>
</feature>
<dbReference type="InterPro" id="IPR012938">
    <property type="entry name" value="Glc/Sorbosone_DH"/>
</dbReference>
<dbReference type="GO" id="GO:0016491">
    <property type="term" value="F:oxidoreductase activity"/>
    <property type="evidence" value="ECO:0007669"/>
    <property type="project" value="UniProtKB-KW"/>
</dbReference>
<dbReference type="STRING" id="1454004.AW11_00495"/>